<dbReference type="GO" id="GO:0016811">
    <property type="term" value="F:hydrolase activity, acting on carbon-nitrogen (but not peptide) bonds, in linear amides"/>
    <property type="evidence" value="ECO:0007669"/>
    <property type="project" value="TreeGrafter"/>
</dbReference>
<dbReference type="InterPro" id="IPR003737">
    <property type="entry name" value="GlcNAc_PI_deacetylase-related"/>
</dbReference>
<accession>Q67S48</accession>
<dbReference type="Pfam" id="PF02585">
    <property type="entry name" value="PIG-L"/>
    <property type="match status" value="1"/>
</dbReference>
<dbReference type="SUPFAM" id="SSF102588">
    <property type="entry name" value="LmbE-like"/>
    <property type="match status" value="1"/>
</dbReference>
<dbReference type="STRING" id="292459.STH510"/>
<dbReference type="PANTHER" id="PTHR12993">
    <property type="entry name" value="N-ACETYLGLUCOSAMINYL-PHOSPHATIDYLINOSITOL DE-N-ACETYLASE-RELATED"/>
    <property type="match status" value="1"/>
</dbReference>
<proteinExistence type="predicted"/>
<gene>
    <name evidence="1" type="ordered locus">STH510</name>
</gene>
<dbReference type="AlphaFoldDB" id="Q67S48"/>
<organism evidence="1 2">
    <name type="scientific">Symbiobacterium thermophilum (strain DSM 24528 / JCM 14929 / IAM 14863 / T)</name>
    <dbReference type="NCBI Taxonomy" id="292459"/>
    <lineage>
        <taxon>Bacteria</taxon>
        <taxon>Bacillati</taxon>
        <taxon>Bacillota</taxon>
        <taxon>Clostridia</taxon>
        <taxon>Eubacteriales</taxon>
        <taxon>Symbiobacteriaceae</taxon>
        <taxon>Symbiobacterium</taxon>
    </lineage>
</organism>
<reference evidence="1 2" key="1">
    <citation type="journal article" date="2004" name="Nucleic Acids Res.">
        <title>Genome sequence of Symbiobacterium thermophilum, an uncultivable bacterium that depends on microbial commensalism.</title>
        <authorList>
            <person name="Ueda K."/>
            <person name="Yamashita A."/>
            <person name="Ishikawa J."/>
            <person name="Shimada M."/>
            <person name="Watsuji T."/>
            <person name="Morimura K."/>
            <person name="Ikeda H."/>
            <person name="Hattori M."/>
            <person name="Beppu T."/>
        </authorList>
    </citation>
    <scope>NUCLEOTIDE SEQUENCE [LARGE SCALE GENOMIC DNA]</scope>
    <source>
        <strain evidence="2">T / IAM 14863</strain>
    </source>
</reference>
<protein>
    <recommendedName>
        <fullName evidence="3">PIG-L family deacetylase</fullName>
    </recommendedName>
</protein>
<sequence length="201" mass="22028">MLAIGPHPGDLELFAGGTLRLLSQNGSAVTLAVLSRGEQATNRANIGEIRAREAEQAATILRAELVQLDLPDGGIRPGPELERALDELWARTRPELVLAFDPKGPTPLAQNPDHLALGAAVLARARSSVWRGERIYFYAARQPNVLVDITEVLQEKLNAVKAHRSQLLGPDWAVDSFGRFVSRLYSGRVPALYTEAFYRLV</sequence>
<dbReference type="eggNOG" id="COG2120">
    <property type="taxonomic scope" value="Bacteria"/>
</dbReference>
<dbReference type="InterPro" id="IPR024078">
    <property type="entry name" value="LmbE-like_dom_sf"/>
</dbReference>
<dbReference type="Proteomes" id="UP000000417">
    <property type="component" value="Chromosome"/>
</dbReference>
<dbReference type="KEGG" id="sth:STH510"/>
<evidence type="ECO:0008006" key="3">
    <source>
        <dbReference type="Google" id="ProtNLM"/>
    </source>
</evidence>
<dbReference type="Gene3D" id="3.40.50.10320">
    <property type="entry name" value="LmbE-like"/>
    <property type="match status" value="1"/>
</dbReference>
<evidence type="ECO:0000313" key="2">
    <source>
        <dbReference type="Proteomes" id="UP000000417"/>
    </source>
</evidence>
<name>Q67S48_SYMTH</name>
<dbReference type="EMBL" id="AP006840">
    <property type="protein sequence ID" value="BAD39495.1"/>
    <property type="molecule type" value="Genomic_DNA"/>
</dbReference>
<dbReference type="PANTHER" id="PTHR12993:SF11">
    <property type="entry name" value="N-ACETYLGLUCOSAMINYL-PHOSPHATIDYLINOSITOL DE-N-ACETYLASE"/>
    <property type="match status" value="1"/>
</dbReference>
<keyword evidence="2" id="KW-1185">Reference proteome</keyword>
<dbReference type="HOGENOM" id="CLU_049311_3_3_9"/>
<evidence type="ECO:0000313" key="1">
    <source>
        <dbReference type="EMBL" id="BAD39495.1"/>
    </source>
</evidence>